<evidence type="ECO:0000256" key="6">
    <source>
        <dbReference type="ARBA" id="ARBA00022826"/>
    </source>
</evidence>
<dbReference type="PANTHER" id="PTHR31462:SF5">
    <property type="entry name" value="ENDOSOMAL_LYSOSOMAL PROTON CHANNEL TMEM175"/>
    <property type="match status" value="1"/>
</dbReference>
<name>A0A418N6K9_9FLAO</name>
<keyword evidence="6" id="KW-0631">Potassium channel</keyword>
<dbReference type="GO" id="GO:0016020">
    <property type="term" value="C:membrane"/>
    <property type="evidence" value="ECO:0007669"/>
    <property type="project" value="UniProtKB-SubCell"/>
</dbReference>
<comment type="similarity">
    <text evidence="2">Belongs to the TMEM175 family.</text>
</comment>
<accession>A0A418N6K9</accession>
<comment type="subcellular location">
    <subcellularLocation>
        <location evidence="1">Membrane</location>
        <topology evidence="1">Multi-pass membrane protein</topology>
    </subcellularLocation>
</comment>
<proteinExistence type="inferred from homology"/>
<keyword evidence="9" id="KW-0406">Ion transport</keyword>
<evidence type="ECO:0000256" key="10">
    <source>
        <dbReference type="ARBA" id="ARBA00023136"/>
    </source>
</evidence>
<comment type="catalytic activity">
    <reaction evidence="12">
        <text>K(+)(in) = K(+)(out)</text>
        <dbReference type="Rhea" id="RHEA:29463"/>
        <dbReference type="ChEBI" id="CHEBI:29103"/>
    </reaction>
</comment>
<evidence type="ECO:0000313" key="17">
    <source>
        <dbReference type="Proteomes" id="UP000321528"/>
    </source>
</evidence>
<keyword evidence="3" id="KW-0813">Transport</keyword>
<evidence type="ECO:0000256" key="5">
    <source>
        <dbReference type="ARBA" id="ARBA00022692"/>
    </source>
</evidence>
<keyword evidence="8 13" id="KW-1133">Transmembrane helix</keyword>
<feature type="transmembrane region" description="Helical" evidence="13">
    <location>
        <begin position="75"/>
        <end position="93"/>
    </location>
</feature>
<evidence type="ECO:0000313" key="16">
    <source>
        <dbReference type="Proteomes" id="UP000284189"/>
    </source>
</evidence>
<dbReference type="InterPro" id="IPR010617">
    <property type="entry name" value="TMEM175-like"/>
</dbReference>
<keyword evidence="7" id="KW-0630">Potassium</keyword>
<feature type="transmembrane region" description="Helical" evidence="13">
    <location>
        <begin position="36"/>
        <end position="55"/>
    </location>
</feature>
<keyword evidence="5 13" id="KW-0812">Transmembrane</keyword>
<keyword evidence="4" id="KW-0633">Potassium transport</keyword>
<evidence type="ECO:0000313" key="15">
    <source>
        <dbReference type="EMBL" id="TXK01505.1"/>
    </source>
</evidence>
<reference evidence="15 17" key="2">
    <citation type="submission" date="2019-07" db="EMBL/GenBank/DDBJ databases">
        <title>Draft genome of two Muricauda strains isolated from deep sea.</title>
        <authorList>
            <person name="Sun C."/>
        </authorList>
    </citation>
    <scope>NUCLEOTIDE SEQUENCE [LARGE SCALE GENOMIC DNA]</scope>
    <source>
        <strain evidence="15 17">NH166</strain>
    </source>
</reference>
<reference evidence="14 16" key="1">
    <citation type="submission" date="2018-08" db="EMBL/GenBank/DDBJ databases">
        <title>Proposal of Muricauda 72 sp.nov. and Muricauda NH166 sp.nov., isolated from seawater.</title>
        <authorList>
            <person name="Cheng H."/>
            <person name="Wu Y.-H."/>
            <person name="Guo L.-L."/>
            <person name="Xu X.-W."/>
        </authorList>
    </citation>
    <scope>NUCLEOTIDE SEQUENCE [LARGE SCALE GENOMIC DNA]</scope>
    <source>
        <strain evidence="14 16">NH166</strain>
    </source>
</reference>
<evidence type="ECO:0000256" key="13">
    <source>
        <dbReference type="SAM" id="Phobius"/>
    </source>
</evidence>
<evidence type="ECO:0000256" key="4">
    <source>
        <dbReference type="ARBA" id="ARBA00022538"/>
    </source>
</evidence>
<dbReference type="EMBL" id="QXFJ01000027">
    <property type="protein sequence ID" value="RIV69918.1"/>
    <property type="molecule type" value="Genomic_DNA"/>
</dbReference>
<evidence type="ECO:0000256" key="9">
    <source>
        <dbReference type="ARBA" id="ARBA00023065"/>
    </source>
</evidence>
<evidence type="ECO:0000256" key="12">
    <source>
        <dbReference type="ARBA" id="ARBA00034430"/>
    </source>
</evidence>
<organism evidence="14 16">
    <name type="scientific">Flagellimonas aequoris</name>
    <dbReference type="NCBI Taxonomy" id="2306997"/>
    <lineage>
        <taxon>Bacteria</taxon>
        <taxon>Pseudomonadati</taxon>
        <taxon>Bacteroidota</taxon>
        <taxon>Flavobacteriia</taxon>
        <taxon>Flavobacteriales</taxon>
        <taxon>Flavobacteriaceae</taxon>
        <taxon>Flagellimonas</taxon>
    </lineage>
</organism>
<feature type="transmembrane region" description="Helical" evidence="13">
    <location>
        <begin position="152"/>
        <end position="180"/>
    </location>
</feature>
<dbReference type="PANTHER" id="PTHR31462">
    <property type="entry name" value="ENDOSOMAL/LYSOSOMAL POTASSIUM CHANNEL TMEM175"/>
    <property type="match status" value="1"/>
</dbReference>
<evidence type="ECO:0000256" key="8">
    <source>
        <dbReference type="ARBA" id="ARBA00022989"/>
    </source>
</evidence>
<keyword evidence="11" id="KW-0407">Ion channel</keyword>
<evidence type="ECO:0000256" key="2">
    <source>
        <dbReference type="ARBA" id="ARBA00006920"/>
    </source>
</evidence>
<dbReference type="AlphaFoldDB" id="A0A418N6K9"/>
<evidence type="ECO:0000256" key="11">
    <source>
        <dbReference type="ARBA" id="ARBA00023303"/>
    </source>
</evidence>
<dbReference type="Pfam" id="PF06736">
    <property type="entry name" value="TMEM175"/>
    <property type="match status" value="1"/>
</dbReference>
<keyword evidence="17" id="KW-1185">Reference proteome</keyword>
<gene>
    <name evidence="14" type="ORF">D2U88_12270</name>
    <name evidence="15" type="ORF">FQ019_12155</name>
</gene>
<feature type="transmembrane region" description="Helical" evidence="13">
    <location>
        <begin position="105"/>
        <end position="122"/>
    </location>
</feature>
<evidence type="ECO:0000313" key="14">
    <source>
        <dbReference type="EMBL" id="RIV69918.1"/>
    </source>
</evidence>
<dbReference type="GO" id="GO:0015252">
    <property type="term" value="F:proton channel activity"/>
    <property type="evidence" value="ECO:0007669"/>
    <property type="project" value="InterPro"/>
</dbReference>
<protein>
    <submittedName>
        <fullName evidence="14">DUF1211 domain-containing protein</fullName>
    </submittedName>
</protein>
<comment type="caution">
    <text evidence="14">The sequence shown here is derived from an EMBL/GenBank/DDBJ whole genome shotgun (WGS) entry which is preliminary data.</text>
</comment>
<feature type="transmembrane region" description="Helical" evidence="13">
    <location>
        <begin position="12"/>
        <end position="30"/>
    </location>
</feature>
<dbReference type="EMBL" id="VNWL01000026">
    <property type="protein sequence ID" value="TXK01505.1"/>
    <property type="molecule type" value="Genomic_DNA"/>
</dbReference>
<dbReference type="Proteomes" id="UP000321528">
    <property type="component" value="Unassembled WGS sequence"/>
</dbReference>
<evidence type="ECO:0000256" key="7">
    <source>
        <dbReference type="ARBA" id="ARBA00022958"/>
    </source>
</evidence>
<sequence>MTKGRMEAFSDGVLAIIITIMVLEIKVPHGSNFNDLSPLLPIFLSYVLSFIYLGIYWNNHHHMMHTVKKVTGKILWANLHLLFWLSLVPFVTGWMGENHFATEPMALYGFILLMAAIAYFFLQNSIIKSQGKDSILKNAVGKDLKGKLSPMFYIIGITMAWVSVWFSGAMFVLVAIIWLVPDKRIERILKGQLE</sequence>
<dbReference type="Proteomes" id="UP000284189">
    <property type="component" value="Unassembled WGS sequence"/>
</dbReference>
<dbReference type="RefSeq" id="WP_119640859.1">
    <property type="nucleotide sequence ID" value="NZ_QXFJ01000027.1"/>
</dbReference>
<dbReference type="OrthoDB" id="7626281at2"/>
<evidence type="ECO:0000256" key="3">
    <source>
        <dbReference type="ARBA" id="ARBA00022448"/>
    </source>
</evidence>
<evidence type="ECO:0000256" key="1">
    <source>
        <dbReference type="ARBA" id="ARBA00004141"/>
    </source>
</evidence>
<keyword evidence="10 13" id="KW-0472">Membrane</keyword>
<dbReference type="GO" id="GO:0005267">
    <property type="term" value="F:potassium channel activity"/>
    <property type="evidence" value="ECO:0007669"/>
    <property type="project" value="UniProtKB-KW"/>
</dbReference>